<comment type="caution">
    <text evidence="2">The sequence shown here is derived from an EMBL/GenBank/DDBJ whole genome shotgun (WGS) entry which is preliminary data.</text>
</comment>
<evidence type="ECO:0000313" key="3">
    <source>
        <dbReference type="Proteomes" id="UP000813427"/>
    </source>
</evidence>
<accession>A0A8K0RXE4</accession>
<evidence type="ECO:0000313" key="2">
    <source>
        <dbReference type="EMBL" id="KAH7246536.1"/>
    </source>
</evidence>
<reference evidence="2" key="1">
    <citation type="journal article" date="2021" name="Nat. Commun.">
        <title>Genetic determinants of endophytism in the Arabidopsis root mycobiome.</title>
        <authorList>
            <person name="Mesny F."/>
            <person name="Miyauchi S."/>
            <person name="Thiergart T."/>
            <person name="Pickel B."/>
            <person name="Atanasova L."/>
            <person name="Karlsson M."/>
            <person name="Huettel B."/>
            <person name="Barry K.W."/>
            <person name="Haridas S."/>
            <person name="Chen C."/>
            <person name="Bauer D."/>
            <person name="Andreopoulos W."/>
            <person name="Pangilinan J."/>
            <person name="LaButti K."/>
            <person name="Riley R."/>
            <person name="Lipzen A."/>
            <person name="Clum A."/>
            <person name="Drula E."/>
            <person name="Henrissat B."/>
            <person name="Kohler A."/>
            <person name="Grigoriev I.V."/>
            <person name="Martin F.M."/>
            <person name="Hacquard S."/>
        </authorList>
    </citation>
    <scope>NUCLEOTIDE SEQUENCE</scope>
    <source>
        <strain evidence="2">MPI-SDFR-AT-0068</strain>
    </source>
</reference>
<proteinExistence type="predicted"/>
<keyword evidence="2" id="KW-0378">Hydrolase</keyword>
<organism evidence="2 3">
    <name type="scientific">Fusarium tricinctum</name>
    <dbReference type="NCBI Taxonomy" id="61284"/>
    <lineage>
        <taxon>Eukaryota</taxon>
        <taxon>Fungi</taxon>
        <taxon>Dikarya</taxon>
        <taxon>Ascomycota</taxon>
        <taxon>Pezizomycotina</taxon>
        <taxon>Sordariomycetes</taxon>
        <taxon>Hypocreomycetidae</taxon>
        <taxon>Hypocreales</taxon>
        <taxon>Nectriaceae</taxon>
        <taxon>Fusarium</taxon>
        <taxon>Fusarium tricinctum species complex</taxon>
    </lineage>
</organism>
<sequence length="253" mass="27035">MSSNSEKPVIAIVQGAWHRASHYKAFAESLTDKGFTVIQPDNVTAGDPEEIKGKTHLDDVQAIHKALQPSLDEGKRIILICHSYGGIPGSAAAEGYQVHERAEKGLSGGISHVIFVTAFAFPVKGLSLLAAIGGTHAPIVDRTGDICYLNDKTKDTFYHDTTTEIADKAVSDCVPQSTASLETPSEFVATDITVPRTYIVCEIDRCIPVQGQLAMAGAMGDGVSVERINAGHVPFLNEEALPKIVKIVEKVAQ</sequence>
<dbReference type="InterPro" id="IPR000073">
    <property type="entry name" value="AB_hydrolase_1"/>
</dbReference>
<dbReference type="InterPro" id="IPR052897">
    <property type="entry name" value="Sec-Metab_Biosynth_Hydrolase"/>
</dbReference>
<name>A0A8K0RXE4_9HYPO</name>
<dbReference type="Proteomes" id="UP000813427">
    <property type="component" value="Unassembled WGS sequence"/>
</dbReference>
<dbReference type="AlphaFoldDB" id="A0A8K0RXE4"/>
<dbReference type="PANTHER" id="PTHR37017">
    <property type="entry name" value="AB HYDROLASE-1 DOMAIN-CONTAINING PROTEIN-RELATED"/>
    <property type="match status" value="1"/>
</dbReference>
<dbReference type="SUPFAM" id="SSF53474">
    <property type="entry name" value="alpha/beta-Hydrolases"/>
    <property type="match status" value="1"/>
</dbReference>
<dbReference type="OrthoDB" id="1263307at2759"/>
<dbReference type="Gene3D" id="3.40.50.1820">
    <property type="entry name" value="alpha/beta hydrolase"/>
    <property type="match status" value="1"/>
</dbReference>
<keyword evidence="3" id="KW-1185">Reference proteome</keyword>
<dbReference type="EMBL" id="JAGPXF010000004">
    <property type="protein sequence ID" value="KAH7246536.1"/>
    <property type="molecule type" value="Genomic_DNA"/>
</dbReference>
<dbReference type="PANTHER" id="PTHR37017:SF11">
    <property type="entry name" value="ESTERASE_LIPASE_THIOESTERASE DOMAIN-CONTAINING PROTEIN"/>
    <property type="match status" value="1"/>
</dbReference>
<feature type="domain" description="AB hydrolase-1" evidence="1">
    <location>
        <begin position="15"/>
        <end position="239"/>
    </location>
</feature>
<dbReference type="GO" id="GO:0016787">
    <property type="term" value="F:hydrolase activity"/>
    <property type="evidence" value="ECO:0007669"/>
    <property type="project" value="UniProtKB-KW"/>
</dbReference>
<protein>
    <submittedName>
        <fullName evidence="2">Alpha/beta hydrolase fold-1</fullName>
    </submittedName>
</protein>
<dbReference type="InterPro" id="IPR029058">
    <property type="entry name" value="AB_hydrolase_fold"/>
</dbReference>
<evidence type="ECO:0000259" key="1">
    <source>
        <dbReference type="Pfam" id="PF12697"/>
    </source>
</evidence>
<dbReference type="Pfam" id="PF12697">
    <property type="entry name" value="Abhydrolase_6"/>
    <property type="match status" value="1"/>
</dbReference>
<gene>
    <name evidence="2" type="ORF">BKA59DRAFT_512501</name>
</gene>